<dbReference type="PANTHER" id="PTHR24394:SF29">
    <property type="entry name" value="MYONEURIN"/>
    <property type="match status" value="1"/>
</dbReference>
<evidence type="ECO:0000256" key="1">
    <source>
        <dbReference type="ARBA" id="ARBA00004123"/>
    </source>
</evidence>
<name>A0A813S6F0_9BILA</name>
<proteinExistence type="predicted"/>
<dbReference type="Pfam" id="PF00096">
    <property type="entry name" value="zf-C2H2"/>
    <property type="match status" value="2"/>
</dbReference>
<evidence type="ECO:0000256" key="6">
    <source>
        <dbReference type="ARBA" id="ARBA00023242"/>
    </source>
</evidence>
<keyword evidence="3" id="KW-0677">Repeat</keyword>
<dbReference type="PROSITE" id="PS50157">
    <property type="entry name" value="ZINC_FINGER_C2H2_2"/>
    <property type="match status" value="4"/>
</dbReference>
<feature type="domain" description="C2H2-type" evidence="8">
    <location>
        <begin position="262"/>
        <end position="289"/>
    </location>
</feature>
<dbReference type="AlphaFoldDB" id="A0A813S6F0"/>
<dbReference type="PANTHER" id="PTHR24394">
    <property type="entry name" value="ZINC FINGER PROTEIN"/>
    <property type="match status" value="1"/>
</dbReference>
<keyword evidence="2" id="KW-0479">Metal-binding</keyword>
<evidence type="ECO:0000256" key="4">
    <source>
        <dbReference type="ARBA" id="ARBA00022771"/>
    </source>
</evidence>
<dbReference type="EMBL" id="CAJNOC010000688">
    <property type="protein sequence ID" value="CAF0791924.1"/>
    <property type="molecule type" value="Genomic_DNA"/>
</dbReference>
<evidence type="ECO:0000313" key="10">
    <source>
        <dbReference type="Proteomes" id="UP000663879"/>
    </source>
</evidence>
<comment type="caution">
    <text evidence="9">The sequence shown here is derived from an EMBL/GenBank/DDBJ whole genome shotgun (WGS) entry which is preliminary data.</text>
</comment>
<protein>
    <recommendedName>
        <fullName evidence="8">C2H2-type domain-containing protein</fullName>
    </recommendedName>
</protein>
<accession>A0A813S6F0</accession>
<keyword evidence="4 7" id="KW-0863">Zinc-finger</keyword>
<dbReference type="InterPro" id="IPR013087">
    <property type="entry name" value="Znf_C2H2_type"/>
</dbReference>
<feature type="domain" description="C2H2-type" evidence="8">
    <location>
        <begin position="177"/>
        <end position="199"/>
    </location>
</feature>
<reference evidence="9" key="1">
    <citation type="submission" date="2021-02" db="EMBL/GenBank/DDBJ databases">
        <authorList>
            <person name="Nowell W R."/>
        </authorList>
    </citation>
    <scope>NUCLEOTIDE SEQUENCE</scope>
    <source>
        <strain evidence="9">Ploen Becks lab</strain>
    </source>
</reference>
<keyword evidence="10" id="KW-1185">Reference proteome</keyword>
<dbReference type="GO" id="GO:0008270">
    <property type="term" value="F:zinc ion binding"/>
    <property type="evidence" value="ECO:0007669"/>
    <property type="project" value="UniProtKB-KW"/>
</dbReference>
<dbReference type="GO" id="GO:0000981">
    <property type="term" value="F:DNA-binding transcription factor activity, RNA polymerase II-specific"/>
    <property type="evidence" value="ECO:0007669"/>
    <property type="project" value="TreeGrafter"/>
</dbReference>
<feature type="domain" description="C2H2-type" evidence="8">
    <location>
        <begin position="234"/>
        <end position="261"/>
    </location>
</feature>
<dbReference type="PROSITE" id="PS00028">
    <property type="entry name" value="ZINC_FINGER_C2H2_1"/>
    <property type="match status" value="3"/>
</dbReference>
<gene>
    <name evidence="9" type="ORF">OXX778_LOCUS6013</name>
</gene>
<dbReference type="FunFam" id="3.30.160.60:FF:000744">
    <property type="entry name" value="zinc finger E-box-binding homeobox 1"/>
    <property type="match status" value="1"/>
</dbReference>
<dbReference type="GO" id="GO:0005634">
    <property type="term" value="C:nucleus"/>
    <property type="evidence" value="ECO:0007669"/>
    <property type="project" value="UniProtKB-SubCell"/>
</dbReference>
<dbReference type="SMART" id="SM00355">
    <property type="entry name" value="ZnF_C2H2"/>
    <property type="match status" value="4"/>
</dbReference>
<dbReference type="InterPro" id="IPR036236">
    <property type="entry name" value="Znf_C2H2_sf"/>
</dbReference>
<evidence type="ECO:0000256" key="5">
    <source>
        <dbReference type="ARBA" id="ARBA00022833"/>
    </source>
</evidence>
<keyword evidence="5" id="KW-0862">Zinc</keyword>
<organism evidence="9 10">
    <name type="scientific">Brachionus calyciflorus</name>
    <dbReference type="NCBI Taxonomy" id="104777"/>
    <lineage>
        <taxon>Eukaryota</taxon>
        <taxon>Metazoa</taxon>
        <taxon>Spiralia</taxon>
        <taxon>Gnathifera</taxon>
        <taxon>Rotifera</taxon>
        <taxon>Eurotatoria</taxon>
        <taxon>Monogononta</taxon>
        <taxon>Pseudotrocha</taxon>
        <taxon>Ploima</taxon>
        <taxon>Brachionidae</taxon>
        <taxon>Brachionus</taxon>
    </lineage>
</organism>
<dbReference type="OrthoDB" id="8117402at2759"/>
<evidence type="ECO:0000256" key="7">
    <source>
        <dbReference type="PROSITE-ProRule" id="PRU00042"/>
    </source>
</evidence>
<feature type="domain" description="C2H2-type" evidence="8">
    <location>
        <begin position="206"/>
        <end position="233"/>
    </location>
</feature>
<keyword evidence="6" id="KW-0539">Nucleus</keyword>
<evidence type="ECO:0000256" key="3">
    <source>
        <dbReference type="ARBA" id="ARBA00022737"/>
    </source>
</evidence>
<dbReference type="FunFam" id="3.30.160.60:FF:000870">
    <property type="entry name" value="zinc finger protein 197 isoform X1"/>
    <property type="match status" value="1"/>
</dbReference>
<dbReference type="Proteomes" id="UP000663879">
    <property type="component" value="Unassembled WGS sequence"/>
</dbReference>
<dbReference type="Gene3D" id="3.30.160.60">
    <property type="entry name" value="Classic Zinc Finger"/>
    <property type="match status" value="3"/>
</dbReference>
<sequence>MENNQMSQHGYENTFQGQSTYNQYNNFYYDSSIPKPSFYSYQNDYQNTTPYNYSQYTSSPMSNYYSYNSSYNQSYTPSNSYNNYYLNNTNYSNDSGYQTNSICTSPIVETDSTRTKLDFSNEIQPIEKQVCNKRKRFEEANESVCEVQEVKTQTKNSSGKRAKVLKLENLESNNVELKCNDCTNVFYSAAKLLMHQFVHHKNGNSKQCPVCLRKFGSYSNAMVHLRGHTQERLYQCKDCDKSFVDVSTLKKHSRIHSGERPYECHICNKKFSQSGNLSRHLLTHQQDENLLQTSEQQVFLQHSNESYFFKQNESESLSSYDYQGYYSQYQLPQNFQFNYFQSY</sequence>
<dbReference type="SUPFAM" id="SSF57667">
    <property type="entry name" value="beta-beta-alpha zinc fingers"/>
    <property type="match status" value="3"/>
</dbReference>
<evidence type="ECO:0000313" key="9">
    <source>
        <dbReference type="EMBL" id="CAF0791924.1"/>
    </source>
</evidence>
<evidence type="ECO:0000256" key="2">
    <source>
        <dbReference type="ARBA" id="ARBA00022723"/>
    </source>
</evidence>
<evidence type="ECO:0000259" key="8">
    <source>
        <dbReference type="PROSITE" id="PS50157"/>
    </source>
</evidence>
<comment type="subcellular location">
    <subcellularLocation>
        <location evidence="1">Nucleus</location>
    </subcellularLocation>
</comment>